<name>C5KG49_PERM5</name>
<dbReference type="GO" id="GO:0003964">
    <property type="term" value="F:RNA-directed DNA polymerase activity"/>
    <property type="evidence" value="ECO:0007669"/>
    <property type="project" value="UniProtKB-KW"/>
</dbReference>
<keyword evidence="1" id="KW-0808">Transferase</keyword>
<dbReference type="RefSeq" id="XP_002784609.1">
    <property type="nucleotide sequence ID" value="XM_002784563.1"/>
</dbReference>
<evidence type="ECO:0000256" key="4">
    <source>
        <dbReference type="ARBA" id="ARBA00022759"/>
    </source>
</evidence>
<reference evidence="8 9" key="1">
    <citation type="submission" date="2008-07" db="EMBL/GenBank/DDBJ databases">
        <authorList>
            <person name="El-Sayed N."/>
            <person name="Caler E."/>
            <person name="Inman J."/>
            <person name="Amedeo P."/>
            <person name="Hass B."/>
            <person name="Wortman J."/>
        </authorList>
    </citation>
    <scope>NUCLEOTIDE SEQUENCE [LARGE SCALE GENOMIC DNA]</scope>
    <source>
        <strain evidence="9">ATCC 50983 / TXsc</strain>
    </source>
</reference>
<feature type="non-terminal residue" evidence="8">
    <location>
        <position position="1"/>
    </location>
</feature>
<protein>
    <recommendedName>
        <fullName evidence="7">Reverse transcriptase RNase H-like domain-containing protein</fullName>
    </recommendedName>
</protein>
<proteinExistence type="predicted"/>
<dbReference type="Proteomes" id="UP000007800">
    <property type="component" value="Unassembled WGS sequence"/>
</dbReference>
<dbReference type="GO" id="GO:0004519">
    <property type="term" value="F:endonuclease activity"/>
    <property type="evidence" value="ECO:0007669"/>
    <property type="project" value="UniProtKB-KW"/>
</dbReference>
<keyword evidence="2" id="KW-0548">Nucleotidyltransferase</keyword>
<keyword evidence="3" id="KW-0540">Nuclease</keyword>
<evidence type="ECO:0000313" key="9">
    <source>
        <dbReference type="Proteomes" id="UP000007800"/>
    </source>
</evidence>
<evidence type="ECO:0000313" key="8">
    <source>
        <dbReference type="EMBL" id="EER16405.1"/>
    </source>
</evidence>
<dbReference type="AlphaFoldDB" id="C5KG49"/>
<keyword evidence="4" id="KW-0255">Endonuclease</keyword>
<dbReference type="InParanoid" id="C5KG49"/>
<dbReference type="Pfam" id="PF17917">
    <property type="entry name" value="RT_RNaseH"/>
    <property type="match status" value="1"/>
</dbReference>
<evidence type="ECO:0000256" key="6">
    <source>
        <dbReference type="ARBA" id="ARBA00022918"/>
    </source>
</evidence>
<keyword evidence="6" id="KW-0695">RNA-directed DNA polymerase</keyword>
<dbReference type="OrthoDB" id="2013610at2759"/>
<dbReference type="EMBL" id="GG672918">
    <property type="protein sequence ID" value="EER16405.1"/>
    <property type="molecule type" value="Genomic_DNA"/>
</dbReference>
<evidence type="ECO:0000259" key="7">
    <source>
        <dbReference type="Pfam" id="PF17917"/>
    </source>
</evidence>
<evidence type="ECO:0000256" key="1">
    <source>
        <dbReference type="ARBA" id="ARBA00022679"/>
    </source>
</evidence>
<keyword evidence="9" id="KW-1185">Reference proteome</keyword>
<evidence type="ECO:0000256" key="2">
    <source>
        <dbReference type="ARBA" id="ARBA00022695"/>
    </source>
</evidence>
<accession>C5KG49</accession>
<evidence type="ECO:0000256" key="5">
    <source>
        <dbReference type="ARBA" id="ARBA00022801"/>
    </source>
</evidence>
<sequence length="52" mass="5655">FTKPFIVQADGSSHGLGAALCQVDDNGVERPIKFAKFVELCHRPKVSGLQSR</sequence>
<dbReference type="InterPro" id="IPR041373">
    <property type="entry name" value="RT_RNaseH"/>
</dbReference>
<gene>
    <name evidence="8" type="ORF">Pmar_PMAR021001</name>
</gene>
<feature type="domain" description="Reverse transcriptase RNase H-like" evidence="7">
    <location>
        <begin position="1"/>
        <end position="35"/>
    </location>
</feature>
<dbReference type="GO" id="GO:0016787">
    <property type="term" value="F:hydrolase activity"/>
    <property type="evidence" value="ECO:0007669"/>
    <property type="project" value="UniProtKB-KW"/>
</dbReference>
<organism evidence="9">
    <name type="scientific">Perkinsus marinus (strain ATCC 50983 / TXsc)</name>
    <dbReference type="NCBI Taxonomy" id="423536"/>
    <lineage>
        <taxon>Eukaryota</taxon>
        <taxon>Sar</taxon>
        <taxon>Alveolata</taxon>
        <taxon>Perkinsozoa</taxon>
        <taxon>Perkinsea</taxon>
        <taxon>Perkinsida</taxon>
        <taxon>Perkinsidae</taxon>
        <taxon>Perkinsus</taxon>
    </lineage>
</organism>
<evidence type="ECO:0000256" key="3">
    <source>
        <dbReference type="ARBA" id="ARBA00022722"/>
    </source>
</evidence>
<keyword evidence="5" id="KW-0378">Hydrolase</keyword>
<dbReference type="GeneID" id="9063480"/>